<accession>A0A6B8KFS2</accession>
<organism evidence="1 2">
    <name type="scientific">Methylocystis heyeri</name>
    <dbReference type="NCBI Taxonomy" id="391905"/>
    <lineage>
        <taxon>Bacteria</taxon>
        <taxon>Pseudomonadati</taxon>
        <taxon>Pseudomonadota</taxon>
        <taxon>Alphaproteobacteria</taxon>
        <taxon>Hyphomicrobiales</taxon>
        <taxon>Methylocystaceae</taxon>
        <taxon>Methylocystis</taxon>
    </lineage>
</organism>
<protein>
    <submittedName>
        <fullName evidence="1">Uncharacterized protein</fullName>
    </submittedName>
</protein>
<reference evidence="1 2" key="1">
    <citation type="submission" date="2019-11" db="EMBL/GenBank/DDBJ databases">
        <title>The genome sequence of Methylocystis heyeri.</title>
        <authorList>
            <person name="Oshkin I.Y."/>
            <person name="Miroshnikov K."/>
            <person name="Dedysh S.N."/>
        </authorList>
    </citation>
    <scope>NUCLEOTIDE SEQUENCE [LARGE SCALE GENOMIC DNA]</scope>
    <source>
        <strain evidence="1 2">H2</strain>
    </source>
</reference>
<name>A0A6B8KFS2_9HYPH</name>
<dbReference type="AlphaFoldDB" id="A0A6B8KFS2"/>
<sequence length="77" mass="8803">MTHYCQSSGEAWTDQLEATLTFPRYFARQDYWRDFPPVHVLLRAIAVGLGAYRPQDRATEKKDAMATLRALFPGGKI</sequence>
<dbReference type="OrthoDB" id="8454194at2"/>
<proteinExistence type="predicted"/>
<dbReference type="KEGG" id="mhey:H2LOC_009045"/>
<keyword evidence="2" id="KW-1185">Reference proteome</keyword>
<dbReference type="Proteomes" id="UP000309061">
    <property type="component" value="Chromosome"/>
</dbReference>
<evidence type="ECO:0000313" key="2">
    <source>
        <dbReference type="Proteomes" id="UP000309061"/>
    </source>
</evidence>
<evidence type="ECO:0000313" key="1">
    <source>
        <dbReference type="EMBL" id="QGM45835.1"/>
    </source>
</evidence>
<dbReference type="RefSeq" id="WP_136496106.1">
    <property type="nucleotide sequence ID" value="NZ_CP046052.1"/>
</dbReference>
<gene>
    <name evidence="1" type="ORF">H2LOC_009045</name>
</gene>
<dbReference type="EMBL" id="CP046052">
    <property type="protein sequence ID" value="QGM45835.1"/>
    <property type="molecule type" value="Genomic_DNA"/>
</dbReference>